<comment type="caution">
    <text evidence="2">The sequence shown here is derived from an EMBL/GenBank/DDBJ whole genome shotgun (WGS) entry which is preliminary data.</text>
</comment>
<dbReference type="RefSeq" id="WP_284350962.1">
    <property type="nucleotide sequence ID" value="NZ_BRXS01000004.1"/>
</dbReference>
<keyword evidence="1" id="KW-1133">Transmembrane helix</keyword>
<feature type="transmembrane region" description="Helical" evidence="1">
    <location>
        <begin position="34"/>
        <end position="53"/>
    </location>
</feature>
<evidence type="ECO:0000313" key="2">
    <source>
        <dbReference type="EMBL" id="GLC26512.1"/>
    </source>
</evidence>
<feature type="transmembrane region" description="Helical" evidence="1">
    <location>
        <begin position="6"/>
        <end position="27"/>
    </location>
</feature>
<dbReference type="Proteomes" id="UP001161325">
    <property type="component" value="Unassembled WGS sequence"/>
</dbReference>
<dbReference type="AlphaFoldDB" id="A0AA37Q890"/>
<keyword evidence="1" id="KW-0472">Membrane</keyword>
<evidence type="ECO:0000313" key="3">
    <source>
        <dbReference type="Proteomes" id="UP001161325"/>
    </source>
</evidence>
<evidence type="ECO:0000256" key="1">
    <source>
        <dbReference type="SAM" id="Phobius"/>
    </source>
</evidence>
<reference evidence="2" key="1">
    <citation type="submission" date="2022-08" db="EMBL/GenBank/DDBJ databases">
        <title>Draft genome sequencing of Roseisolibacter agri AW1220.</title>
        <authorList>
            <person name="Tobiishi Y."/>
            <person name="Tonouchi A."/>
        </authorList>
    </citation>
    <scope>NUCLEOTIDE SEQUENCE</scope>
    <source>
        <strain evidence="2">AW1220</strain>
    </source>
</reference>
<gene>
    <name evidence="2" type="ORF">rosag_30250</name>
</gene>
<sequence>MPCLLALLALATPRLVILALWFLTSWFRGMFDFALWPILGFLFAPTTLLWYSVVQHWYDGRWGTWQIVGVVVALMLDGVFTRVFGKRK</sequence>
<name>A0AA37Q890_9BACT</name>
<keyword evidence="1" id="KW-0812">Transmembrane</keyword>
<feature type="transmembrane region" description="Helical" evidence="1">
    <location>
        <begin position="65"/>
        <end position="85"/>
    </location>
</feature>
<protein>
    <submittedName>
        <fullName evidence="2">Uncharacterized protein</fullName>
    </submittedName>
</protein>
<dbReference type="EMBL" id="BRXS01000004">
    <property type="protein sequence ID" value="GLC26512.1"/>
    <property type="molecule type" value="Genomic_DNA"/>
</dbReference>
<organism evidence="2 3">
    <name type="scientific">Roseisolibacter agri</name>
    <dbReference type="NCBI Taxonomy" id="2014610"/>
    <lineage>
        <taxon>Bacteria</taxon>
        <taxon>Pseudomonadati</taxon>
        <taxon>Gemmatimonadota</taxon>
        <taxon>Gemmatimonadia</taxon>
        <taxon>Gemmatimonadales</taxon>
        <taxon>Gemmatimonadaceae</taxon>
        <taxon>Roseisolibacter</taxon>
    </lineage>
</organism>
<accession>A0AA37Q890</accession>
<keyword evidence="3" id="KW-1185">Reference proteome</keyword>
<proteinExistence type="predicted"/>